<dbReference type="RefSeq" id="WP_059756039.1">
    <property type="nucleotide sequence ID" value="NZ_CP013416.1"/>
</dbReference>
<evidence type="ECO:0000256" key="3">
    <source>
        <dbReference type="ARBA" id="ARBA00022448"/>
    </source>
</evidence>
<evidence type="ECO:0000256" key="13">
    <source>
        <dbReference type="SAM" id="Phobius"/>
    </source>
</evidence>
<comment type="cofactor">
    <cofactor evidence="1">
        <name>heme b</name>
        <dbReference type="ChEBI" id="CHEBI:60344"/>
    </cofactor>
</comment>
<dbReference type="InterPro" id="IPR011577">
    <property type="entry name" value="Cyt_b561_bac/Ni-Hgenase"/>
</dbReference>
<feature type="domain" description="Cytochrome b561 bacterial/Ni-hydrogenase" evidence="14">
    <location>
        <begin position="18"/>
        <end position="183"/>
    </location>
</feature>
<proteinExistence type="inferred from homology"/>
<keyword evidence="10" id="KW-0408">Iron</keyword>
<evidence type="ECO:0000256" key="5">
    <source>
        <dbReference type="ARBA" id="ARBA00022617"/>
    </source>
</evidence>
<keyword evidence="7" id="KW-0479">Metal-binding</keyword>
<keyword evidence="4" id="KW-1003">Cell membrane</keyword>
<evidence type="ECO:0000256" key="1">
    <source>
        <dbReference type="ARBA" id="ARBA00001970"/>
    </source>
</evidence>
<dbReference type="OrthoDB" id="1247465at2"/>
<feature type="transmembrane region" description="Helical" evidence="13">
    <location>
        <begin position="97"/>
        <end position="120"/>
    </location>
</feature>
<organism evidence="15 16">
    <name type="scientific">Burkholderia ubonensis</name>
    <dbReference type="NCBI Taxonomy" id="101571"/>
    <lineage>
        <taxon>Bacteria</taxon>
        <taxon>Pseudomonadati</taxon>
        <taxon>Pseudomonadota</taxon>
        <taxon>Betaproteobacteria</taxon>
        <taxon>Burkholderiales</taxon>
        <taxon>Burkholderiaceae</taxon>
        <taxon>Burkholderia</taxon>
        <taxon>Burkholderia cepacia complex</taxon>
    </lineage>
</organism>
<dbReference type="EMBL" id="LOXM01000208">
    <property type="protein sequence ID" value="KVG60204.1"/>
    <property type="molecule type" value="Genomic_DNA"/>
</dbReference>
<keyword evidence="5" id="KW-0349">Heme</keyword>
<keyword evidence="3" id="KW-0813">Transport</keyword>
<comment type="subcellular location">
    <subcellularLocation>
        <location evidence="2">Cell membrane</location>
        <topology evidence="2">Multi-pass membrane protein</topology>
    </subcellularLocation>
</comment>
<evidence type="ECO:0000256" key="7">
    <source>
        <dbReference type="ARBA" id="ARBA00022723"/>
    </source>
</evidence>
<accession>A0A103R2U4</accession>
<evidence type="ECO:0000256" key="10">
    <source>
        <dbReference type="ARBA" id="ARBA00023004"/>
    </source>
</evidence>
<dbReference type="GO" id="GO:0022904">
    <property type="term" value="P:respiratory electron transport chain"/>
    <property type="evidence" value="ECO:0007669"/>
    <property type="project" value="InterPro"/>
</dbReference>
<evidence type="ECO:0000259" key="14">
    <source>
        <dbReference type="Pfam" id="PF01292"/>
    </source>
</evidence>
<dbReference type="PANTHER" id="PTHR30529">
    <property type="entry name" value="CYTOCHROME B561"/>
    <property type="match status" value="1"/>
</dbReference>
<name>A0A103R2U4_9BURK</name>
<keyword evidence="9 13" id="KW-1133">Transmembrane helix</keyword>
<dbReference type="InterPro" id="IPR052168">
    <property type="entry name" value="Cytochrome_b561_oxidase"/>
</dbReference>
<evidence type="ECO:0000313" key="16">
    <source>
        <dbReference type="Proteomes" id="UP000064029"/>
    </source>
</evidence>
<comment type="caution">
    <text evidence="15">The sequence shown here is derived from an EMBL/GenBank/DDBJ whole genome shotgun (WGS) entry which is preliminary data.</text>
</comment>
<dbReference type="PANTHER" id="PTHR30529:SF1">
    <property type="entry name" value="CYTOCHROME B561 HOMOLOG 2"/>
    <property type="match status" value="1"/>
</dbReference>
<dbReference type="SUPFAM" id="SSF81342">
    <property type="entry name" value="Transmembrane di-heme cytochromes"/>
    <property type="match status" value="1"/>
</dbReference>
<keyword evidence="6 13" id="KW-0812">Transmembrane</keyword>
<evidence type="ECO:0000313" key="15">
    <source>
        <dbReference type="EMBL" id="KVG60204.1"/>
    </source>
</evidence>
<dbReference type="GO" id="GO:0009055">
    <property type="term" value="F:electron transfer activity"/>
    <property type="evidence" value="ECO:0007669"/>
    <property type="project" value="InterPro"/>
</dbReference>
<keyword evidence="8" id="KW-0249">Electron transport</keyword>
<sequence length="183" mass="20710">MDVASRINSQGPSPGGDRYDRCSRALHWIFAGVILYTMAAGFSLHFITHQGLWRFVSTLNMSLASCLIVLFPLRYVWSFFRRTPPDIQSIPPKQRSIAHLAHSLIYALVAFVLFSGYVMVPDGYWLFWVIYVKTPFSAGPVTEHWFALHRIACFALAFLVAAHVAAALKHHFVSKNGVLKRML</sequence>
<dbReference type="GO" id="GO:0005886">
    <property type="term" value="C:plasma membrane"/>
    <property type="evidence" value="ECO:0007669"/>
    <property type="project" value="UniProtKB-SubCell"/>
</dbReference>
<feature type="transmembrane region" description="Helical" evidence="13">
    <location>
        <begin position="59"/>
        <end position="77"/>
    </location>
</feature>
<evidence type="ECO:0000256" key="8">
    <source>
        <dbReference type="ARBA" id="ARBA00022982"/>
    </source>
</evidence>
<feature type="transmembrane region" description="Helical" evidence="13">
    <location>
        <begin position="25"/>
        <end position="47"/>
    </location>
</feature>
<evidence type="ECO:0000256" key="4">
    <source>
        <dbReference type="ARBA" id="ARBA00022475"/>
    </source>
</evidence>
<evidence type="ECO:0000256" key="11">
    <source>
        <dbReference type="ARBA" id="ARBA00023136"/>
    </source>
</evidence>
<evidence type="ECO:0000256" key="6">
    <source>
        <dbReference type="ARBA" id="ARBA00022692"/>
    </source>
</evidence>
<dbReference type="Proteomes" id="UP000064029">
    <property type="component" value="Unassembled WGS sequence"/>
</dbReference>
<evidence type="ECO:0000256" key="2">
    <source>
        <dbReference type="ARBA" id="ARBA00004651"/>
    </source>
</evidence>
<gene>
    <name evidence="15" type="ORF">WJ33_32830</name>
</gene>
<dbReference type="GO" id="GO:0020037">
    <property type="term" value="F:heme binding"/>
    <property type="evidence" value="ECO:0007669"/>
    <property type="project" value="TreeGrafter"/>
</dbReference>
<protein>
    <submittedName>
        <fullName evidence="15">Cytochrome B</fullName>
    </submittedName>
</protein>
<feature type="transmembrane region" description="Helical" evidence="13">
    <location>
        <begin position="147"/>
        <end position="168"/>
    </location>
</feature>
<reference evidence="15 16" key="1">
    <citation type="submission" date="2015-11" db="EMBL/GenBank/DDBJ databases">
        <title>Expanding the genomic diversity of Burkholderia species for the development of highly accurate diagnostics.</title>
        <authorList>
            <person name="Sahl J."/>
            <person name="Keim P."/>
            <person name="Wagner D."/>
        </authorList>
    </citation>
    <scope>NUCLEOTIDE SEQUENCE [LARGE SCALE GENOMIC DNA]</scope>
    <source>
        <strain evidence="15 16">MSMB2036</strain>
    </source>
</reference>
<dbReference type="InterPro" id="IPR016174">
    <property type="entry name" value="Di-haem_cyt_TM"/>
</dbReference>
<dbReference type="Pfam" id="PF01292">
    <property type="entry name" value="Ni_hydr_CYTB"/>
    <property type="match status" value="1"/>
</dbReference>
<dbReference type="AlphaFoldDB" id="A0A103R2U4"/>
<evidence type="ECO:0000256" key="9">
    <source>
        <dbReference type="ARBA" id="ARBA00022989"/>
    </source>
</evidence>
<dbReference type="GO" id="GO:0046872">
    <property type="term" value="F:metal ion binding"/>
    <property type="evidence" value="ECO:0007669"/>
    <property type="project" value="UniProtKB-KW"/>
</dbReference>
<keyword evidence="11 13" id="KW-0472">Membrane</keyword>
<comment type="similarity">
    <text evidence="12">Belongs to the cytochrome b561 family.</text>
</comment>
<evidence type="ECO:0000256" key="12">
    <source>
        <dbReference type="ARBA" id="ARBA00037975"/>
    </source>
</evidence>